<proteinExistence type="inferred from homology"/>
<evidence type="ECO:0000313" key="5">
    <source>
        <dbReference type="Proteomes" id="UP001149813"/>
    </source>
</evidence>
<dbReference type="InterPro" id="IPR029058">
    <property type="entry name" value="AB_hydrolase_fold"/>
</dbReference>
<reference evidence="4" key="1">
    <citation type="submission" date="2022-07" db="EMBL/GenBank/DDBJ databases">
        <title>Phylogenomic reconstructions and comparative analyses of Kickxellomycotina fungi.</title>
        <authorList>
            <person name="Reynolds N.K."/>
            <person name="Stajich J.E."/>
            <person name="Barry K."/>
            <person name="Grigoriev I.V."/>
            <person name="Crous P."/>
            <person name="Smith M.E."/>
        </authorList>
    </citation>
    <scope>NUCLEOTIDE SEQUENCE</scope>
    <source>
        <strain evidence="4">NBRC 32514</strain>
    </source>
</reference>
<dbReference type="SUPFAM" id="SSF53474">
    <property type="entry name" value="alpha/beta-Hydrolases"/>
    <property type="match status" value="1"/>
</dbReference>
<evidence type="ECO:0000259" key="3">
    <source>
        <dbReference type="Pfam" id="PF07859"/>
    </source>
</evidence>
<feature type="domain" description="Alpha/beta hydrolase fold-3" evidence="3">
    <location>
        <begin position="182"/>
        <end position="399"/>
    </location>
</feature>
<comment type="caution">
    <text evidence="4">The sequence shown here is derived from an EMBL/GenBank/DDBJ whole genome shotgun (WGS) entry which is preliminary data.</text>
</comment>
<accession>A0A9W8CR81</accession>
<dbReference type="InterPro" id="IPR013094">
    <property type="entry name" value="AB_hydrolase_3"/>
</dbReference>
<dbReference type="EMBL" id="JANBOJ010000107">
    <property type="protein sequence ID" value="KAJ1722529.1"/>
    <property type="molecule type" value="Genomic_DNA"/>
</dbReference>
<keyword evidence="2" id="KW-0378">Hydrolase</keyword>
<dbReference type="Gene3D" id="3.40.50.1820">
    <property type="entry name" value="alpha/beta hydrolase"/>
    <property type="match status" value="1"/>
</dbReference>
<name>A0A9W8CR81_9FUNG</name>
<dbReference type="OrthoDB" id="408631at2759"/>
<gene>
    <name evidence="4" type="ORF">LPJ53_003057</name>
</gene>
<dbReference type="Proteomes" id="UP001149813">
    <property type="component" value="Unassembled WGS sequence"/>
</dbReference>
<dbReference type="PANTHER" id="PTHR48081">
    <property type="entry name" value="AB HYDROLASE SUPERFAMILY PROTEIN C4A8.06C"/>
    <property type="match status" value="1"/>
</dbReference>
<comment type="similarity">
    <text evidence="1">Belongs to the 'GDXG' lipolytic enzyme family.</text>
</comment>
<evidence type="ECO:0000256" key="2">
    <source>
        <dbReference type="ARBA" id="ARBA00022801"/>
    </source>
</evidence>
<dbReference type="Pfam" id="PF07859">
    <property type="entry name" value="Abhydrolase_3"/>
    <property type="match status" value="1"/>
</dbReference>
<sequence>MDAKNTGLTLVEMLTAAWIALAVALRSAAEYLLRGPRLPAWDLRFQLQRDIGHALIKSALPPGADDDTALPGVDVFALGAAMQRKALPARPLAASQGIHAAAAIATRHVPLDAARLLAHAGVARSGLQELIDSDGRAPGAGRQLGGELVVARRTAELLEPHAHAGHASLLTCAPLYADEPLVLFLHGGGFVVGSAAAYRHVVCRLSDACGARVLSVDYRLAPQHAFPAQLHDVLVAYSHVLAQGFAARRLTVVGDSAGAHLATTLALLLRRSAAMPLPASLVLLSPISNLVETKPSVAANAPYDFIVLVPLESPVAYARMLYAPAKPLTPAMREEMRHPLVSPAFGDFAGFPPVLVQAGAREILVDDIEQLVAAIRAANPARPDAVVYEPYKDMCHVFQNMLDRPESAAAFASIGRFVSQNLA</sequence>
<dbReference type="AlphaFoldDB" id="A0A9W8CR81"/>
<dbReference type="GO" id="GO:0016787">
    <property type="term" value="F:hydrolase activity"/>
    <property type="evidence" value="ECO:0007669"/>
    <property type="project" value="UniProtKB-KW"/>
</dbReference>
<dbReference type="PANTHER" id="PTHR48081:SF8">
    <property type="entry name" value="ALPHA_BETA HYDROLASE FOLD-3 DOMAIN-CONTAINING PROTEIN-RELATED"/>
    <property type="match status" value="1"/>
</dbReference>
<evidence type="ECO:0000256" key="1">
    <source>
        <dbReference type="ARBA" id="ARBA00010515"/>
    </source>
</evidence>
<protein>
    <recommendedName>
        <fullName evidence="3">Alpha/beta hydrolase fold-3 domain-containing protein</fullName>
    </recommendedName>
</protein>
<evidence type="ECO:0000313" key="4">
    <source>
        <dbReference type="EMBL" id="KAJ1722529.1"/>
    </source>
</evidence>
<keyword evidence="5" id="KW-1185">Reference proteome</keyword>
<dbReference type="InterPro" id="IPR002168">
    <property type="entry name" value="Lipase_GDXG_HIS_AS"/>
</dbReference>
<organism evidence="4 5">
    <name type="scientific">Coemansia erecta</name>
    <dbReference type="NCBI Taxonomy" id="147472"/>
    <lineage>
        <taxon>Eukaryota</taxon>
        <taxon>Fungi</taxon>
        <taxon>Fungi incertae sedis</taxon>
        <taxon>Zoopagomycota</taxon>
        <taxon>Kickxellomycotina</taxon>
        <taxon>Kickxellomycetes</taxon>
        <taxon>Kickxellales</taxon>
        <taxon>Kickxellaceae</taxon>
        <taxon>Coemansia</taxon>
    </lineage>
</organism>
<dbReference type="PROSITE" id="PS01173">
    <property type="entry name" value="LIPASE_GDXG_HIS"/>
    <property type="match status" value="1"/>
</dbReference>
<dbReference type="InterPro" id="IPR050300">
    <property type="entry name" value="GDXG_lipolytic_enzyme"/>
</dbReference>